<evidence type="ECO:0000256" key="1">
    <source>
        <dbReference type="ARBA" id="ARBA00023015"/>
    </source>
</evidence>
<dbReference type="RefSeq" id="WP_131838126.1">
    <property type="nucleotide sequence ID" value="NZ_SLWB01000002.1"/>
</dbReference>
<dbReference type="PANTHER" id="PTHR33204:SF39">
    <property type="entry name" value="TRANSCRIPTIONAL REGULATORY PROTEIN"/>
    <property type="match status" value="1"/>
</dbReference>
<evidence type="ECO:0000313" key="6">
    <source>
        <dbReference type="Proteomes" id="UP000294830"/>
    </source>
</evidence>
<dbReference type="InterPro" id="IPR036388">
    <property type="entry name" value="WH-like_DNA-bd_sf"/>
</dbReference>
<gene>
    <name evidence="5" type="ORF">CLV25_10214</name>
</gene>
<proteinExistence type="predicted"/>
<accession>A0A4R2EW68</accession>
<dbReference type="SUPFAM" id="SSF46785">
    <property type="entry name" value="Winged helix' DNA-binding domain"/>
    <property type="match status" value="1"/>
</dbReference>
<feature type="domain" description="HTH hxlR-type" evidence="4">
    <location>
        <begin position="7"/>
        <end position="106"/>
    </location>
</feature>
<dbReference type="AlphaFoldDB" id="A0A4R2EW68"/>
<keyword evidence="2 5" id="KW-0238">DNA-binding</keyword>
<dbReference type="OrthoDB" id="8231503at2"/>
<organism evidence="5 6">
    <name type="scientific">Acetobacteroides hydrogenigenes</name>
    <dbReference type="NCBI Taxonomy" id="979970"/>
    <lineage>
        <taxon>Bacteria</taxon>
        <taxon>Pseudomonadati</taxon>
        <taxon>Bacteroidota</taxon>
        <taxon>Bacteroidia</taxon>
        <taxon>Bacteroidales</taxon>
        <taxon>Rikenellaceae</taxon>
        <taxon>Acetobacteroides</taxon>
    </lineage>
</organism>
<dbReference type="PROSITE" id="PS51118">
    <property type="entry name" value="HTH_HXLR"/>
    <property type="match status" value="1"/>
</dbReference>
<protein>
    <submittedName>
        <fullName evidence="5">DNA-binding HxlR family transcriptional regulator</fullName>
    </submittedName>
</protein>
<dbReference type="Pfam" id="PF01638">
    <property type="entry name" value="HxlR"/>
    <property type="match status" value="1"/>
</dbReference>
<dbReference type="Gene3D" id="1.10.10.10">
    <property type="entry name" value="Winged helix-like DNA-binding domain superfamily/Winged helix DNA-binding domain"/>
    <property type="match status" value="1"/>
</dbReference>
<sequence>MNPDDACPIRDILNRFGDKWSILVMVQLHRHRVLRFSAIGKSIPDISQRMLAVTLRTLEADGLVKRKVYPEVPPRVEYQLTTMGESLIPLIRNMVEWARENRGEIIRSRNAYEGRE</sequence>
<dbReference type="Proteomes" id="UP000294830">
    <property type="component" value="Unassembled WGS sequence"/>
</dbReference>
<keyword evidence="3" id="KW-0804">Transcription</keyword>
<evidence type="ECO:0000313" key="5">
    <source>
        <dbReference type="EMBL" id="TCN72056.1"/>
    </source>
</evidence>
<keyword evidence="1" id="KW-0805">Transcription regulation</keyword>
<dbReference type="GO" id="GO:0003677">
    <property type="term" value="F:DNA binding"/>
    <property type="evidence" value="ECO:0007669"/>
    <property type="project" value="UniProtKB-KW"/>
</dbReference>
<dbReference type="InterPro" id="IPR002577">
    <property type="entry name" value="HTH_HxlR"/>
</dbReference>
<name>A0A4R2EW68_9BACT</name>
<keyword evidence="6" id="KW-1185">Reference proteome</keyword>
<dbReference type="InterPro" id="IPR036390">
    <property type="entry name" value="WH_DNA-bd_sf"/>
</dbReference>
<evidence type="ECO:0000256" key="2">
    <source>
        <dbReference type="ARBA" id="ARBA00023125"/>
    </source>
</evidence>
<comment type="caution">
    <text evidence="5">The sequence shown here is derived from an EMBL/GenBank/DDBJ whole genome shotgun (WGS) entry which is preliminary data.</text>
</comment>
<reference evidence="5 6" key="1">
    <citation type="submission" date="2019-03" db="EMBL/GenBank/DDBJ databases">
        <title>Genomic Encyclopedia of Archaeal and Bacterial Type Strains, Phase II (KMG-II): from individual species to whole genera.</title>
        <authorList>
            <person name="Goeker M."/>
        </authorList>
    </citation>
    <scope>NUCLEOTIDE SEQUENCE [LARGE SCALE GENOMIC DNA]</scope>
    <source>
        <strain evidence="5 6">RL-C</strain>
    </source>
</reference>
<evidence type="ECO:0000259" key="4">
    <source>
        <dbReference type="PROSITE" id="PS51118"/>
    </source>
</evidence>
<evidence type="ECO:0000256" key="3">
    <source>
        <dbReference type="ARBA" id="ARBA00023163"/>
    </source>
</evidence>
<dbReference type="PANTHER" id="PTHR33204">
    <property type="entry name" value="TRANSCRIPTIONAL REGULATOR, MARR FAMILY"/>
    <property type="match status" value="1"/>
</dbReference>
<dbReference type="EMBL" id="SLWB01000002">
    <property type="protein sequence ID" value="TCN72056.1"/>
    <property type="molecule type" value="Genomic_DNA"/>
</dbReference>